<evidence type="ECO:0000256" key="1">
    <source>
        <dbReference type="SAM" id="Coils"/>
    </source>
</evidence>
<dbReference type="Pfam" id="PF09903">
    <property type="entry name" value="DUF2130"/>
    <property type="match status" value="1"/>
</dbReference>
<keyword evidence="3" id="KW-1185">Reference proteome</keyword>
<reference evidence="3" key="1">
    <citation type="journal article" date="2019" name="Int. J. Syst. Evol. Microbiol.">
        <title>The Global Catalogue of Microorganisms (GCM) 10K type strain sequencing project: providing services to taxonomists for standard genome sequencing and annotation.</title>
        <authorList>
            <consortium name="The Broad Institute Genomics Platform"/>
            <consortium name="The Broad Institute Genome Sequencing Center for Infectious Disease"/>
            <person name="Wu L."/>
            <person name="Ma J."/>
        </authorList>
    </citation>
    <scope>NUCLEOTIDE SEQUENCE [LARGE SCALE GENOMIC DNA]</scope>
    <source>
        <strain evidence="3">CGMCC 1.16306</strain>
    </source>
</reference>
<feature type="coiled-coil region" evidence="1">
    <location>
        <begin position="363"/>
        <end position="397"/>
    </location>
</feature>
<dbReference type="EMBL" id="JBHTBN010000002">
    <property type="protein sequence ID" value="MFC7357073.1"/>
    <property type="molecule type" value="Genomic_DNA"/>
</dbReference>
<accession>A0ABW2MTU2</accession>
<comment type="caution">
    <text evidence="2">The sequence shown here is derived from an EMBL/GenBank/DDBJ whole genome shotgun (WGS) entry which is preliminary data.</text>
</comment>
<dbReference type="Proteomes" id="UP001596415">
    <property type="component" value="Unassembled WGS sequence"/>
</dbReference>
<keyword evidence="1" id="KW-0175">Coiled coil</keyword>
<protein>
    <submittedName>
        <fullName evidence="2">DUF2130 domain-containing protein</fullName>
    </submittedName>
</protein>
<feature type="coiled-coil region" evidence="1">
    <location>
        <begin position="33"/>
        <end position="144"/>
    </location>
</feature>
<dbReference type="InterPro" id="IPR019219">
    <property type="entry name" value="DUF2130"/>
</dbReference>
<organism evidence="2 3">
    <name type="scientific">Jejudonia soesokkakensis</name>
    <dbReference type="NCBI Taxonomy" id="1323432"/>
    <lineage>
        <taxon>Bacteria</taxon>
        <taxon>Pseudomonadati</taxon>
        <taxon>Bacteroidota</taxon>
        <taxon>Flavobacteriia</taxon>
        <taxon>Flavobacteriales</taxon>
        <taxon>Flavobacteriaceae</taxon>
        <taxon>Jejudonia</taxon>
    </lineage>
</organism>
<dbReference type="RefSeq" id="WP_380216922.1">
    <property type="nucleotide sequence ID" value="NZ_JBHTBN010000002.1"/>
</dbReference>
<dbReference type="PIRSF" id="PIRSF005850">
    <property type="entry name" value="UCP005850"/>
    <property type="match status" value="1"/>
</dbReference>
<sequence>MNEIICPNCDKAFKVDEAGFADIVKQVRDNQFEEELNKRLTIAEQQKQSAVELAIEKTKSSLQEQLSRKENEITQLKANSKSELIEKLAEKDNELSDLKSKVENFETVKELAVSKATKEIEKQRDNLENDIKTKELEKENLKNSLEQKYTTELQNKDTIIKYKDDEIARVKDMKLKLSTKMMGESLEQHCEIEFNNLRSSAFQNSYFEKDNDASSGTKGDFIFKETDDQENEIVSIMFEMKNENDETTNKKKNEDFLAKLDKDRNSKNCEYAVLVSLLESDSEYYNKGIVDVSHKFPKMYVVRPQFFIPIITLLRNGAMASLKYKQELNTIRNQSIDITNFEDKINQFKDGFAKNYLSASSHFEKAIAEIDKSIARMQKVKQELTTSENQLRLANKKADGLTIKKLTYGNPTMKSKFDDLKKKLE</sequence>
<name>A0ABW2MTU2_9FLAO</name>
<evidence type="ECO:0000313" key="3">
    <source>
        <dbReference type="Proteomes" id="UP001596415"/>
    </source>
</evidence>
<proteinExistence type="predicted"/>
<evidence type="ECO:0000313" key="2">
    <source>
        <dbReference type="EMBL" id="MFC7357073.1"/>
    </source>
</evidence>
<gene>
    <name evidence="2" type="ORF">ACFQO1_05200</name>
</gene>